<accession>A0A5P3XHM0</accession>
<keyword evidence="3" id="KW-0808">Transferase</keyword>
<dbReference type="RefSeq" id="WP_025162675.1">
    <property type="nucleotide sequence ID" value="NZ_CP032452.1"/>
</dbReference>
<sequence>MNNQFLKKAKKLNLVIFTKYFGFNFTGATITTHELINEWTKYFKSITIITKNVGKYDIKNIDIIKCDTLREMSNIACDFNKKNDTIFYSDDHIGFILGLKGIKYYHTYHASWPEAKYVNKTYFLKSFGFIPLYKLTLKFAESVIAVSYYSRSFVKKINPKVTVIRNGIGLNRIKNSNTDIEISHKSERLKCIMIGNIDSNKYSLAKDLFEKIYKEDLQINIDIYGKMIYSKLNDEINKYSFVNLKGFKKDINISQYDLMISTSKFENLSIAICESIDKKIPVITFDVGGLNEVILNGENGFLIEKYDIQKMVEILKMILQDKYDFSFDVNTLELFDWNLSAKMYVKEFILRRI</sequence>
<dbReference type="Pfam" id="PF00534">
    <property type="entry name" value="Glycos_transf_1"/>
    <property type="match status" value="1"/>
</dbReference>
<dbReference type="Gene3D" id="3.40.50.2000">
    <property type="entry name" value="Glycogen Phosphorylase B"/>
    <property type="match status" value="2"/>
</dbReference>
<dbReference type="InterPro" id="IPR001296">
    <property type="entry name" value="Glyco_trans_1"/>
</dbReference>
<dbReference type="InterPro" id="IPR028098">
    <property type="entry name" value="Glyco_trans_4-like_N"/>
</dbReference>
<dbReference type="Pfam" id="PF13439">
    <property type="entry name" value="Glyco_transf_4"/>
    <property type="match status" value="1"/>
</dbReference>
<feature type="domain" description="Glycosyltransferase subfamily 4-like N-terminal" evidence="2">
    <location>
        <begin position="98"/>
        <end position="171"/>
    </location>
</feature>
<evidence type="ECO:0000313" key="3">
    <source>
        <dbReference type="EMBL" id="QEZ69851.1"/>
    </source>
</evidence>
<dbReference type="AlphaFoldDB" id="A0A5P3XHM0"/>
<dbReference type="PANTHER" id="PTHR45947:SF3">
    <property type="entry name" value="SULFOQUINOVOSYL TRANSFERASE SQD2"/>
    <property type="match status" value="1"/>
</dbReference>
<reference evidence="3 4" key="1">
    <citation type="submission" date="2018-09" db="EMBL/GenBank/DDBJ databases">
        <title>A clostridial neurotoxin that targets Anopheles mosquitoes.</title>
        <authorList>
            <person name="Contreras E."/>
            <person name="Masuyer G."/>
            <person name="Qureshi N."/>
            <person name="Chawla S."/>
            <person name="Lim H.L."/>
            <person name="Chen J."/>
            <person name="Stenmark P."/>
            <person name="Gill S."/>
        </authorList>
    </citation>
    <scope>NUCLEOTIDE SEQUENCE [LARGE SCALE GENOMIC DNA]</scope>
    <source>
        <strain evidence="3 4">Cbm</strain>
    </source>
</reference>
<evidence type="ECO:0000313" key="4">
    <source>
        <dbReference type="Proteomes" id="UP000326961"/>
    </source>
</evidence>
<name>A0A5P3XHM0_PARBF</name>
<proteinExistence type="predicted"/>
<evidence type="ECO:0000259" key="2">
    <source>
        <dbReference type="Pfam" id="PF13439"/>
    </source>
</evidence>
<dbReference type="GO" id="GO:0016757">
    <property type="term" value="F:glycosyltransferase activity"/>
    <property type="evidence" value="ECO:0007669"/>
    <property type="project" value="InterPro"/>
</dbReference>
<dbReference type="SUPFAM" id="SSF53756">
    <property type="entry name" value="UDP-Glycosyltransferase/glycogen phosphorylase"/>
    <property type="match status" value="1"/>
</dbReference>
<dbReference type="PANTHER" id="PTHR45947">
    <property type="entry name" value="SULFOQUINOVOSYL TRANSFERASE SQD2"/>
    <property type="match status" value="1"/>
</dbReference>
<dbReference type="Proteomes" id="UP000326961">
    <property type="component" value="Chromosome"/>
</dbReference>
<dbReference type="EMBL" id="CP032452">
    <property type="protein sequence ID" value="QEZ69851.1"/>
    <property type="molecule type" value="Genomic_DNA"/>
</dbReference>
<organism evidence="3 4">
    <name type="scientific">Paraclostridium bifermentans</name>
    <name type="common">Clostridium bifermentans</name>
    <dbReference type="NCBI Taxonomy" id="1490"/>
    <lineage>
        <taxon>Bacteria</taxon>
        <taxon>Bacillati</taxon>
        <taxon>Bacillota</taxon>
        <taxon>Clostridia</taxon>
        <taxon>Peptostreptococcales</taxon>
        <taxon>Peptostreptococcaceae</taxon>
        <taxon>Paraclostridium</taxon>
    </lineage>
</organism>
<evidence type="ECO:0000259" key="1">
    <source>
        <dbReference type="Pfam" id="PF00534"/>
    </source>
</evidence>
<dbReference type="InterPro" id="IPR050194">
    <property type="entry name" value="Glycosyltransferase_grp1"/>
</dbReference>
<feature type="domain" description="Glycosyl transferase family 1" evidence="1">
    <location>
        <begin position="184"/>
        <end position="322"/>
    </location>
</feature>
<protein>
    <submittedName>
        <fullName evidence="3">Glycosyltransferase</fullName>
    </submittedName>
</protein>
<gene>
    <name evidence="3" type="ORF">D4A35_13530</name>
</gene>